<dbReference type="Proteomes" id="UP001071230">
    <property type="component" value="Unassembled WGS sequence"/>
</dbReference>
<dbReference type="Proteomes" id="UP000836597">
    <property type="component" value="Chromosome"/>
</dbReference>
<accession>A0A8S0Y4W3</accession>
<protein>
    <submittedName>
        <fullName evidence="1">Uncharacterized protein</fullName>
    </submittedName>
</protein>
<dbReference type="EMBL" id="CDGJ01000124">
    <property type="protein sequence ID" value="CEJ09326.1"/>
    <property type="molecule type" value="Genomic_DNA"/>
</dbReference>
<dbReference type="KEGG" id="aacx:DEACI_4168"/>
<evidence type="ECO:0000313" key="3">
    <source>
        <dbReference type="Proteomes" id="UP001071230"/>
    </source>
</evidence>
<dbReference type="InterPro" id="IPR027839">
    <property type="entry name" value="DUF4432"/>
</dbReference>
<organism evidence="1">
    <name type="scientific">Acididesulfobacillus acetoxydans</name>
    <dbReference type="NCBI Taxonomy" id="1561005"/>
    <lineage>
        <taxon>Bacteria</taxon>
        <taxon>Bacillati</taxon>
        <taxon>Bacillota</taxon>
        <taxon>Clostridia</taxon>
        <taxon>Eubacteriales</taxon>
        <taxon>Peptococcaceae</taxon>
        <taxon>Acididesulfobacillus</taxon>
    </lineage>
</organism>
<dbReference type="Gene3D" id="2.70.98.10">
    <property type="match status" value="1"/>
</dbReference>
<reference evidence="1" key="2">
    <citation type="submission" date="2020-01" db="EMBL/GenBank/DDBJ databases">
        <authorList>
            <person name="Hornung B."/>
        </authorList>
    </citation>
    <scope>NUCLEOTIDE SEQUENCE</scope>
    <source>
        <strain evidence="1">PacBioINE</strain>
    </source>
</reference>
<reference evidence="2" key="1">
    <citation type="submission" date="2014-11" db="EMBL/GenBank/DDBJ databases">
        <authorList>
            <person name="Hornung B.V."/>
        </authorList>
    </citation>
    <scope>NUCLEOTIDE SEQUENCE</scope>
    <source>
        <strain evidence="2">INE</strain>
    </source>
</reference>
<evidence type="ECO:0000313" key="1">
    <source>
        <dbReference type="EMBL" id="CAA7603345.1"/>
    </source>
</evidence>
<dbReference type="AlphaFoldDB" id="A0A8S0Y4W3"/>
<gene>
    <name evidence="2" type="ORF">DEACI_3810</name>
    <name evidence="1" type="ORF">DEACI_4168</name>
</gene>
<dbReference type="GO" id="GO:0030246">
    <property type="term" value="F:carbohydrate binding"/>
    <property type="evidence" value="ECO:0007669"/>
    <property type="project" value="InterPro"/>
</dbReference>
<sequence>MFGVPRLLTTRLGMGVYVRYEQKDFPYFVQWKYTNLGNYLVALELANCHVEGRARVRERGTLSFLAPWEERNFRLEIGVLESEEAKRFEEEA</sequence>
<dbReference type="EMBL" id="LR746496">
    <property type="protein sequence ID" value="CAA7603345.1"/>
    <property type="molecule type" value="Genomic_DNA"/>
</dbReference>
<dbReference type="Pfam" id="PF14486">
    <property type="entry name" value="DUF4432"/>
    <property type="match status" value="1"/>
</dbReference>
<proteinExistence type="predicted"/>
<keyword evidence="3" id="KW-1185">Reference proteome</keyword>
<name>A0A8S0Y4W3_9FIRM</name>
<evidence type="ECO:0000313" key="2">
    <source>
        <dbReference type="EMBL" id="CEJ09326.1"/>
    </source>
</evidence>
<dbReference type="InterPro" id="IPR014718">
    <property type="entry name" value="GH-type_carb-bd"/>
</dbReference>